<evidence type="ECO:0000256" key="2">
    <source>
        <dbReference type="ARBA" id="ARBA00022679"/>
    </source>
</evidence>
<dbReference type="InterPro" id="IPR039135">
    <property type="entry name" value="NAT9-like"/>
</dbReference>
<dbReference type="InterPro" id="IPR016181">
    <property type="entry name" value="Acyl_CoA_acyltransferase"/>
</dbReference>
<comment type="caution">
    <text evidence="6">The sequence shown here is derived from an EMBL/GenBank/DDBJ whole genome shotgun (WGS) entry which is preliminary data.</text>
</comment>
<dbReference type="InterPro" id="IPR000182">
    <property type="entry name" value="GNAT_dom"/>
</dbReference>
<evidence type="ECO:0000256" key="4">
    <source>
        <dbReference type="ARBA" id="ARBA00069551"/>
    </source>
</evidence>
<keyword evidence="2" id="KW-0808">Transferase</keyword>
<keyword evidence="7" id="KW-1185">Reference proteome</keyword>
<accession>A0ABD3WT52</accession>
<dbReference type="GO" id="GO:0016746">
    <property type="term" value="F:acyltransferase activity"/>
    <property type="evidence" value="ECO:0007669"/>
    <property type="project" value="UniProtKB-KW"/>
</dbReference>
<comment type="similarity">
    <text evidence="1">Belongs to the acetyltransferase family. GNAT subfamily.</text>
</comment>
<dbReference type="FunFam" id="3.40.630.30:FF:000248">
    <property type="entry name" value="N-acetyltransferase 9-like protein"/>
    <property type="match status" value="1"/>
</dbReference>
<evidence type="ECO:0000256" key="3">
    <source>
        <dbReference type="ARBA" id="ARBA00023315"/>
    </source>
</evidence>
<dbReference type="Gene3D" id="3.40.630.30">
    <property type="match status" value="1"/>
</dbReference>
<dbReference type="PROSITE" id="PS51186">
    <property type="entry name" value="GNAT"/>
    <property type="match status" value="1"/>
</dbReference>
<dbReference type="PANTHER" id="PTHR13256:SF16">
    <property type="entry name" value="ALPHA_BETA-TUBULIN-N-ACETYLTRANSFERASE 9"/>
    <property type="match status" value="1"/>
</dbReference>
<organism evidence="6 7">
    <name type="scientific">Sinanodonta woodiana</name>
    <name type="common">Chinese pond mussel</name>
    <name type="synonym">Anodonta woodiana</name>
    <dbReference type="NCBI Taxonomy" id="1069815"/>
    <lineage>
        <taxon>Eukaryota</taxon>
        <taxon>Metazoa</taxon>
        <taxon>Spiralia</taxon>
        <taxon>Lophotrochozoa</taxon>
        <taxon>Mollusca</taxon>
        <taxon>Bivalvia</taxon>
        <taxon>Autobranchia</taxon>
        <taxon>Heteroconchia</taxon>
        <taxon>Palaeoheterodonta</taxon>
        <taxon>Unionida</taxon>
        <taxon>Unionoidea</taxon>
        <taxon>Unionidae</taxon>
        <taxon>Unioninae</taxon>
        <taxon>Sinanodonta</taxon>
    </lineage>
</organism>
<reference evidence="6 7" key="1">
    <citation type="submission" date="2024-11" db="EMBL/GenBank/DDBJ databases">
        <title>Chromosome-level genome assembly of the freshwater bivalve Anodonta woodiana.</title>
        <authorList>
            <person name="Chen X."/>
        </authorList>
    </citation>
    <scope>NUCLEOTIDE SEQUENCE [LARGE SCALE GENOMIC DNA]</scope>
    <source>
        <strain evidence="6">MN2024</strain>
        <tissue evidence="6">Gills</tissue>
    </source>
</reference>
<gene>
    <name evidence="6" type="ORF">ACJMK2_034882</name>
</gene>
<proteinExistence type="inferred from homology"/>
<dbReference type="AlphaFoldDB" id="A0ABD3WT52"/>
<feature type="domain" description="N-acetyltransferase" evidence="5">
    <location>
        <begin position="34"/>
        <end position="178"/>
    </location>
</feature>
<dbReference type="Pfam" id="PF13302">
    <property type="entry name" value="Acetyltransf_3"/>
    <property type="match status" value="1"/>
</dbReference>
<dbReference type="SUPFAM" id="SSF55729">
    <property type="entry name" value="Acyl-CoA N-acyltransferases (Nat)"/>
    <property type="match status" value="1"/>
</dbReference>
<keyword evidence="3" id="KW-0012">Acyltransferase</keyword>
<evidence type="ECO:0000313" key="6">
    <source>
        <dbReference type="EMBL" id="KAL3877129.1"/>
    </source>
</evidence>
<dbReference type="Proteomes" id="UP001634394">
    <property type="component" value="Unassembled WGS sequence"/>
</dbReference>
<protein>
    <recommendedName>
        <fullName evidence="4">N-acetyltransferase 9-like protein</fullName>
    </recommendedName>
</protein>
<evidence type="ECO:0000259" key="5">
    <source>
        <dbReference type="PROSITE" id="PS51186"/>
    </source>
</evidence>
<evidence type="ECO:0000256" key="1">
    <source>
        <dbReference type="ARBA" id="ARBA00009342"/>
    </source>
</evidence>
<name>A0ABD3WT52_SINWO</name>
<sequence length="201" mass="23264">MKINEFTAILGKKSVLVPYEDKHVQKYHEWMKSEELRQLTASEPLTFEEEKVMQRNWREDDNKCTFIVLDIELYKMDTANEIDAMVGDVNLFFNDPDDPSSAEIEIMIAETSARGKGLGKEALLHMMRYGMVMLNVSRYTAKIGFSNLPSLNMFHNIGFKEVSRSEVFQEVTLELHLDGQTRQELLSKTKIFKLESYPLPS</sequence>
<dbReference type="EMBL" id="JBJQND010000005">
    <property type="protein sequence ID" value="KAL3877129.1"/>
    <property type="molecule type" value="Genomic_DNA"/>
</dbReference>
<evidence type="ECO:0000313" key="7">
    <source>
        <dbReference type="Proteomes" id="UP001634394"/>
    </source>
</evidence>
<dbReference type="PANTHER" id="PTHR13256">
    <property type="entry name" value="N-ACETYLTRANSFERASE 9"/>
    <property type="match status" value="1"/>
</dbReference>